<keyword evidence="2" id="KW-1185">Reference proteome</keyword>
<dbReference type="RefSeq" id="WP_169588127.1">
    <property type="nucleotide sequence ID" value="NZ_JABBGK010000001.1"/>
</dbReference>
<comment type="caution">
    <text evidence="1">The sequence shown here is derived from an EMBL/GenBank/DDBJ whole genome shotgun (WGS) entry which is preliminary data.</text>
</comment>
<reference evidence="1 2" key="1">
    <citation type="submission" date="2020-04" db="EMBL/GenBank/DDBJ databases">
        <title>Rhizobium sp. S-51 isolated from soil.</title>
        <authorList>
            <person name="Dahal R.H."/>
        </authorList>
    </citation>
    <scope>NUCLEOTIDE SEQUENCE [LARGE SCALE GENOMIC DNA]</scope>
    <source>
        <strain evidence="1 2">S-51</strain>
    </source>
</reference>
<protein>
    <submittedName>
        <fullName evidence="1">Uncharacterized protein</fullName>
    </submittedName>
</protein>
<dbReference type="InterPro" id="IPR031832">
    <property type="entry name" value="DUF4747"/>
</dbReference>
<organism evidence="1 2">
    <name type="scientific">Rhizobium terricola</name>
    <dbReference type="NCBI Taxonomy" id="2728849"/>
    <lineage>
        <taxon>Bacteria</taxon>
        <taxon>Pseudomonadati</taxon>
        <taxon>Pseudomonadota</taxon>
        <taxon>Alphaproteobacteria</taxon>
        <taxon>Hyphomicrobiales</taxon>
        <taxon>Rhizobiaceae</taxon>
        <taxon>Rhizobium/Agrobacterium group</taxon>
        <taxon>Rhizobium</taxon>
    </lineage>
</organism>
<accession>A0A7Y0AUB4</accession>
<dbReference type="Proteomes" id="UP000541470">
    <property type="component" value="Unassembled WGS sequence"/>
</dbReference>
<dbReference type="Pfam" id="PF15931">
    <property type="entry name" value="DUF4747"/>
    <property type="match status" value="1"/>
</dbReference>
<gene>
    <name evidence="1" type="ORF">HHL25_05800</name>
</gene>
<proteinExistence type="predicted"/>
<name>A0A7Y0AUB4_9HYPH</name>
<evidence type="ECO:0000313" key="2">
    <source>
        <dbReference type="Proteomes" id="UP000541470"/>
    </source>
</evidence>
<dbReference type="AlphaFoldDB" id="A0A7Y0AUB4"/>
<dbReference type="EMBL" id="JABBGK010000001">
    <property type="protein sequence ID" value="NML73638.1"/>
    <property type="molecule type" value="Genomic_DNA"/>
</dbReference>
<sequence length="298" mass="33765">MKYKLYEYELADRRNRLVAPDRHYEIFRKSIGIDDAGRFARYRGRDDAVLMNVRKTNSSSSDFIGLIGRHSTEREITKYDQARDEADNIIVSDDDYPNSPFVCMPRLKMIACVDGAKLRADSAMARLHAILLSRQDLLFSYESTKAAYDLRRAITNFRVFEVDFEIRPVNPHSEELGLELDEDRKRDHIRNILGKAKANKGDKLELNGGFLTAVQQLQKSGHATAGYKAETSSGVQISVPKPRRESVGKLEDEVSDTTDQDLQVDFVGMKQEFPMPQEHVTELRTIAKHLSPGKADGG</sequence>
<evidence type="ECO:0000313" key="1">
    <source>
        <dbReference type="EMBL" id="NML73638.1"/>
    </source>
</evidence>